<feature type="transmembrane region" description="Helical" evidence="8">
    <location>
        <begin position="223"/>
        <end position="242"/>
    </location>
</feature>
<evidence type="ECO:0000256" key="6">
    <source>
        <dbReference type="ARBA" id="ARBA00023136"/>
    </source>
</evidence>
<dbReference type="GO" id="GO:0009246">
    <property type="term" value="P:enterobacterial common antigen biosynthetic process"/>
    <property type="evidence" value="ECO:0007669"/>
    <property type="project" value="TreeGrafter"/>
</dbReference>
<evidence type="ECO:0000256" key="7">
    <source>
        <dbReference type="SAM" id="MobiDB-lite"/>
    </source>
</evidence>
<feature type="transmembrane region" description="Helical" evidence="8">
    <location>
        <begin position="192"/>
        <end position="211"/>
    </location>
</feature>
<evidence type="ECO:0000256" key="5">
    <source>
        <dbReference type="ARBA" id="ARBA00022989"/>
    </source>
</evidence>
<comment type="subcellular location">
    <subcellularLocation>
        <location evidence="1">Cell membrane</location>
        <topology evidence="1">Multi-pass membrane protein</topology>
    </subcellularLocation>
</comment>
<evidence type="ECO:0000256" key="1">
    <source>
        <dbReference type="ARBA" id="ARBA00004651"/>
    </source>
</evidence>
<feature type="transmembrane region" description="Helical" evidence="8">
    <location>
        <begin position="70"/>
        <end position="89"/>
    </location>
</feature>
<gene>
    <name evidence="10" type="ORF">GIS00_03000</name>
</gene>
<protein>
    <submittedName>
        <fullName evidence="10">Acyltransferase family protein</fullName>
    </submittedName>
</protein>
<comment type="similarity">
    <text evidence="2">Belongs to the acyltransferase 3 family.</text>
</comment>
<evidence type="ECO:0000313" key="10">
    <source>
        <dbReference type="EMBL" id="MTD12913.1"/>
    </source>
</evidence>
<feature type="transmembrane region" description="Helical" evidence="8">
    <location>
        <begin position="101"/>
        <end position="123"/>
    </location>
</feature>
<keyword evidence="11" id="KW-1185">Reference proteome</keyword>
<keyword evidence="3" id="KW-1003">Cell membrane</keyword>
<feature type="transmembrane region" description="Helical" evidence="8">
    <location>
        <begin position="143"/>
        <end position="161"/>
    </location>
</feature>
<dbReference type="AlphaFoldDB" id="A0A7K1FI00"/>
<keyword evidence="4 8" id="KW-0812">Transmembrane</keyword>
<dbReference type="GO" id="GO:0005886">
    <property type="term" value="C:plasma membrane"/>
    <property type="evidence" value="ECO:0007669"/>
    <property type="project" value="UniProtKB-SubCell"/>
</dbReference>
<evidence type="ECO:0000256" key="4">
    <source>
        <dbReference type="ARBA" id="ARBA00022692"/>
    </source>
</evidence>
<evidence type="ECO:0000259" key="9">
    <source>
        <dbReference type="Pfam" id="PF01757"/>
    </source>
</evidence>
<dbReference type="Pfam" id="PF01757">
    <property type="entry name" value="Acyl_transf_3"/>
    <property type="match status" value="1"/>
</dbReference>
<evidence type="ECO:0000313" key="11">
    <source>
        <dbReference type="Proteomes" id="UP000460221"/>
    </source>
</evidence>
<dbReference type="InterPro" id="IPR002656">
    <property type="entry name" value="Acyl_transf_3_dom"/>
</dbReference>
<dbReference type="PANTHER" id="PTHR40074">
    <property type="entry name" value="O-ACETYLTRANSFERASE WECH"/>
    <property type="match status" value="1"/>
</dbReference>
<feature type="transmembrane region" description="Helical" evidence="8">
    <location>
        <begin position="31"/>
        <end position="50"/>
    </location>
</feature>
<keyword evidence="5 8" id="KW-1133">Transmembrane helix</keyword>
<proteinExistence type="inferred from homology"/>
<accession>A0A7K1FI00</accession>
<keyword evidence="10" id="KW-0012">Acyltransferase</keyword>
<name>A0A7K1FI00_9ACTN</name>
<sequence length="418" mass="44802">MFRTRFGRYLPPVADTLPVTAPVRRSAAIDIARGLAVCAVVALHIVNGLAPLDLIPDGNRLAPAIVDIGLLRLPALALLLGLFIPGGVGKRGVGGYIYSRVLIVGYMYVIWSVIQGAIGVITSGVRNNKTGILDILTLWTPELQLWFLPYVVVASVLMAVLRPWRHPVLGTVVLVVFAAVAVLMWGRNFEIAGTYGLSLLFFSAIGATVGLRRMVTALERPTWLWVLFGVIGTAGFLVAVRWPHRPAVTGEGGVTTSVLVASLIATLLGIVALLAVSKLLSMIPRVSEALQLIGRHTLEIYVMHIVLYAGTRVVLLKAGIENFTVHMVVGMLAGVGIPILAAVLAPRWHLGWLFSPPAWLDRGLRRIGLRLGIGQGVAPEANKAEAATGSVAHDRGASVQVPALPEQRDRRADAREHV</sequence>
<keyword evidence="10" id="KW-0808">Transferase</keyword>
<dbReference type="GO" id="GO:0016413">
    <property type="term" value="F:O-acetyltransferase activity"/>
    <property type="evidence" value="ECO:0007669"/>
    <property type="project" value="TreeGrafter"/>
</dbReference>
<feature type="transmembrane region" description="Helical" evidence="8">
    <location>
        <begin position="254"/>
        <end position="277"/>
    </location>
</feature>
<organism evidence="10 11">
    <name type="scientific">Nakamurella alba</name>
    <dbReference type="NCBI Taxonomy" id="2665158"/>
    <lineage>
        <taxon>Bacteria</taxon>
        <taxon>Bacillati</taxon>
        <taxon>Actinomycetota</taxon>
        <taxon>Actinomycetes</taxon>
        <taxon>Nakamurellales</taxon>
        <taxon>Nakamurellaceae</taxon>
        <taxon>Nakamurella</taxon>
    </lineage>
</organism>
<dbReference type="EMBL" id="WLYK01000001">
    <property type="protein sequence ID" value="MTD12913.1"/>
    <property type="molecule type" value="Genomic_DNA"/>
</dbReference>
<feature type="transmembrane region" description="Helical" evidence="8">
    <location>
        <begin position="326"/>
        <end position="345"/>
    </location>
</feature>
<feature type="domain" description="Acyltransferase 3" evidence="9">
    <location>
        <begin position="27"/>
        <end position="342"/>
    </location>
</feature>
<reference evidence="10 11" key="1">
    <citation type="submission" date="2019-11" db="EMBL/GenBank/DDBJ databases">
        <authorList>
            <person name="Jiang L.-Q."/>
        </authorList>
    </citation>
    <scope>NUCLEOTIDE SEQUENCE [LARGE SCALE GENOMIC DNA]</scope>
    <source>
        <strain evidence="10 11">YIM 132087</strain>
    </source>
</reference>
<evidence type="ECO:0000256" key="3">
    <source>
        <dbReference type="ARBA" id="ARBA00022475"/>
    </source>
</evidence>
<dbReference type="PANTHER" id="PTHR40074:SF4">
    <property type="entry name" value="INNER MEMBRANE PROTEIN YCFT"/>
    <property type="match status" value="1"/>
</dbReference>
<evidence type="ECO:0000256" key="2">
    <source>
        <dbReference type="ARBA" id="ARBA00007400"/>
    </source>
</evidence>
<dbReference type="Proteomes" id="UP000460221">
    <property type="component" value="Unassembled WGS sequence"/>
</dbReference>
<feature type="transmembrane region" description="Helical" evidence="8">
    <location>
        <begin position="168"/>
        <end position="186"/>
    </location>
</feature>
<feature type="compositionally biased region" description="Basic and acidic residues" evidence="7">
    <location>
        <begin position="406"/>
        <end position="418"/>
    </location>
</feature>
<keyword evidence="6 8" id="KW-0472">Membrane</keyword>
<feature type="region of interest" description="Disordered" evidence="7">
    <location>
        <begin position="384"/>
        <end position="418"/>
    </location>
</feature>
<evidence type="ECO:0000256" key="8">
    <source>
        <dbReference type="SAM" id="Phobius"/>
    </source>
</evidence>
<comment type="caution">
    <text evidence="10">The sequence shown here is derived from an EMBL/GenBank/DDBJ whole genome shotgun (WGS) entry which is preliminary data.</text>
</comment>